<dbReference type="GO" id="GO:0008270">
    <property type="term" value="F:zinc ion binding"/>
    <property type="evidence" value="ECO:0007669"/>
    <property type="project" value="UniProtKB-UniRule"/>
</dbReference>
<dbReference type="FunFam" id="2.60.120.290:FF:000052">
    <property type="entry name" value="Metalloendopeptidase"/>
    <property type="match status" value="1"/>
</dbReference>
<dbReference type="InterPro" id="IPR000742">
    <property type="entry name" value="EGF"/>
</dbReference>
<feature type="disulfide bond" evidence="18">
    <location>
        <begin position="321"/>
        <end position="343"/>
    </location>
</feature>
<dbReference type="EC" id="3.4.24.-" evidence="19"/>
<dbReference type="FunFam" id="2.60.120.290:FF:000005">
    <property type="entry name" value="Procollagen C-endopeptidase enhancer 1"/>
    <property type="match status" value="1"/>
</dbReference>
<feature type="compositionally biased region" description="Basic and acidic residues" evidence="20">
    <location>
        <begin position="198"/>
        <end position="222"/>
    </location>
</feature>
<dbReference type="EMBL" id="LRGB01000512">
    <property type="protein sequence ID" value="KZS18508.1"/>
    <property type="molecule type" value="Genomic_DNA"/>
</dbReference>
<evidence type="ECO:0000256" key="6">
    <source>
        <dbReference type="ARBA" id="ARBA00022723"/>
    </source>
</evidence>
<dbReference type="GO" id="GO:0004222">
    <property type="term" value="F:metalloendopeptidase activity"/>
    <property type="evidence" value="ECO:0007669"/>
    <property type="project" value="UniProtKB-UniRule"/>
</dbReference>
<evidence type="ECO:0000259" key="21">
    <source>
        <dbReference type="PROSITE" id="PS01180"/>
    </source>
</evidence>
<evidence type="ECO:0000256" key="20">
    <source>
        <dbReference type="SAM" id="MobiDB-lite"/>
    </source>
</evidence>
<dbReference type="CDD" id="cd04281">
    <property type="entry name" value="ZnMc_BMP1_TLD"/>
    <property type="match status" value="1"/>
</dbReference>
<evidence type="ECO:0000313" key="26">
    <source>
        <dbReference type="Proteomes" id="UP000076858"/>
    </source>
</evidence>
<dbReference type="Gene3D" id="3.40.390.10">
    <property type="entry name" value="Collagenase (Catalytic Domain)"/>
    <property type="match status" value="1"/>
</dbReference>
<dbReference type="InterPro" id="IPR024079">
    <property type="entry name" value="MetalloPept_cat_dom_sf"/>
</dbReference>
<feature type="disulfide bond" evidence="18">
    <location>
        <begin position="323"/>
        <end position="324"/>
    </location>
</feature>
<dbReference type="CDD" id="cd00041">
    <property type="entry name" value="CUB"/>
    <property type="match status" value="5"/>
</dbReference>
<protein>
    <recommendedName>
        <fullName evidence="19">Metalloendopeptidase</fullName>
        <ecNumber evidence="19">3.4.24.-</ecNumber>
    </recommendedName>
</protein>
<dbReference type="EMBL" id="GDIQ01030851">
    <property type="protein sequence ID" value="JAN63886.1"/>
    <property type="molecule type" value="Transcribed_RNA"/>
</dbReference>
<evidence type="ECO:0000256" key="12">
    <source>
        <dbReference type="ARBA" id="ARBA00023145"/>
    </source>
</evidence>
<reference evidence="25 26" key="2">
    <citation type="submission" date="2016-03" db="EMBL/GenBank/DDBJ databases">
        <title>EvidentialGene: Evidence-directed Construction of Genes on Genomes.</title>
        <authorList>
            <person name="Gilbert D.G."/>
            <person name="Choi J.-H."/>
            <person name="Mockaitis K."/>
            <person name="Colbourne J."/>
            <person name="Pfrender M."/>
        </authorList>
    </citation>
    <scope>NUCLEOTIDE SEQUENCE [LARGE SCALE GENOMIC DNA]</scope>
    <source>
        <strain evidence="25 26">Xinb3</strain>
        <tissue evidence="25">Complete organism</tissue>
    </source>
</reference>
<evidence type="ECO:0000256" key="17">
    <source>
        <dbReference type="PROSITE-ProRule" id="PRU00076"/>
    </source>
</evidence>
<keyword evidence="3" id="KW-0964">Secreted</keyword>
<accession>A0A0P6HCB0</accession>
<comment type="subcellular location">
    <subcellularLocation>
        <location evidence="1">Secreted</location>
    </subcellularLocation>
</comment>
<keyword evidence="14" id="KW-0325">Glycoprotein</keyword>
<dbReference type="SMART" id="SM00179">
    <property type="entry name" value="EGF_CA"/>
    <property type="match status" value="2"/>
</dbReference>
<dbReference type="Pfam" id="PF00431">
    <property type="entry name" value="CUB"/>
    <property type="match status" value="5"/>
</dbReference>
<evidence type="ECO:0000313" key="25">
    <source>
        <dbReference type="EMBL" id="KZS18508.1"/>
    </source>
</evidence>
<evidence type="ECO:0000256" key="9">
    <source>
        <dbReference type="ARBA" id="ARBA00022801"/>
    </source>
</evidence>
<dbReference type="FunFam" id="2.60.120.290:FF:000013">
    <property type="entry name" value="Membrane frizzled-related protein"/>
    <property type="match status" value="2"/>
</dbReference>
<dbReference type="PROSITE" id="PS00010">
    <property type="entry name" value="ASX_HYDROXYL"/>
    <property type="match status" value="2"/>
</dbReference>
<dbReference type="SUPFAM" id="SSF55486">
    <property type="entry name" value="Metalloproteases ('zincins'), catalytic domain"/>
    <property type="match status" value="1"/>
</dbReference>
<dbReference type="FunFam" id="3.40.390.10:FF:000004">
    <property type="entry name" value="Metalloendopeptidase"/>
    <property type="match status" value="1"/>
</dbReference>
<dbReference type="GO" id="GO:0016485">
    <property type="term" value="P:protein processing"/>
    <property type="evidence" value="ECO:0007669"/>
    <property type="project" value="UniProtKB-ARBA"/>
</dbReference>
<dbReference type="InterPro" id="IPR000859">
    <property type="entry name" value="CUB_dom"/>
</dbReference>
<dbReference type="GO" id="GO:0048468">
    <property type="term" value="P:cell development"/>
    <property type="evidence" value="ECO:0007669"/>
    <property type="project" value="UniProtKB-ARBA"/>
</dbReference>
<feature type="domain" description="CUB" evidence="21">
    <location>
        <begin position="1004"/>
        <end position="1120"/>
    </location>
</feature>
<feature type="compositionally biased region" description="Basic and acidic residues" evidence="20">
    <location>
        <begin position="172"/>
        <end position="181"/>
    </location>
</feature>
<comment type="caution">
    <text evidence="17">Lacks conserved residue(s) required for the propagation of feature annotation.</text>
</comment>
<dbReference type="Gene3D" id="2.60.120.290">
    <property type="entry name" value="Spermadhesin, CUB domain"/>
    <property type="match status" value="5"/>
</dbReference>
<dbReference type="SMART" id="SM00042">
    <property type="entry name" value="CUB"/>
    <property type="match status" value="5"/>
</dbReference>
<keyword evidence="26" id="KW-1185">Reference proteome</keyword>
<dbReference type="InterPro" id="IPR001881">
    <property type="entry name" value="EGF-like_Ca-bd_dom"/>
</dbReference>
<keyword evidence="5 18" id="KW-0645">Protease</keyword>
<dbReference type="Pfam" id="PF01400">
    <property type="entry name" value="Astacin"/>
    <property type="match status" value="1"/>
</dbReference>
<evidence type="ECO:0000256" key="18">
    <source>
        <dbReference type="PROSITE-ProRule" id="PRU01211"/>
    </source>
</evidence>
<feature type="domain" description="CUB" evidence="21">
    <location>
        <begin position="733"/>
        <end position="847"/>
    </location>
</feature>
<dbReference type="InterPro" id="IPR035914">
    <property type="entry name" value="Sperma_CUB_dom_sf"/>
</dbReference>
<feature type="domain" description="CUB" evidence="21">
    <location>
        <begin position="461"/>
        <end position="577"/>
    </location>
</feature>
<evidence type="ECO:0000259" key="23">
    <source>
        <dbReference type="PROSITE" id="PS51864"/>
    </source>
</evidence>
<evidence type="ECO:0000256" key="5">
    <source>
        <dbReference type="ARBA" id="ARBA00022670"/>
    </source>
</evidence>
<keyword evidence="10 16" id="KW-0862">Zinc</keyword>
<dbReference type="PROSITE" id="PS51864">
    <property type="entry name" value="ASTACIN"/>
    <property type="match status" value="1"/>
</dbReference>
<dbReference type="Pfam" id="PF07645">
    <property type="entry name" value="EGF_CA"/>
    <property type="match status" value="1"/>
</dbReference>
<dbReference type="InterPro" id="IPR018097">
    <property type="entry name" value="EGF_Ca-bd_CS"/>
</dbReference>
<dbReference type="SMART" id="SM00181">
    <property type="entry name" value="EGF"/>
    <property type="match status" value="2"/>
</dbReference>
<dbReference type="InterPro" id="IPR034036">
    <property type="entry name" value="ZnMP_TLD/BMP1"/>
</dbReference>
<keyword evidence="13 18" id="KW-1015">Disulfide bond</keyword>
<sequence length="1138" mass="128419">MRPSITSPVVVRRPSAIVLFRAGLVIVASAFLVGPQSAASADDFSIHELLTKRFPHRISDDIYLDPCKAEGFVGDVALPNVRYELEYELQSRRDREQKLAVKTGQVLIDWEIDGNQAEAEKEADRFASFNGSSALQQQRLHHSAHLQTDEISDDGQQLKPGGRQRQGRKHTSITERRKKSELEDELVELDPSEQRNLSSDEAHSNGHDDQGKPSRPVGDKTTTKRLNAKTIKARRNKRKDRIRQITEKPGALIRTRRAATARKERIWDFGVIPYEIDANFSGAHKALFKQAMRHWENFTCVKFVERTADHPHFIVFTERACGCCSFVGKRGNGAQAISIGKNCDKFGIVVHELGHVVGFWHEHTRPDRDNHVHIIRENIMTGQEYNFNKLTSEEVNSLGLSYDFDSIMHYARNTFSKGTYLDTILPQADPETKSRPEIGQRIRLSEGDISQTNKLYKCPKCGRTFQENKASFTSPVFPPGTVSEDGERCEWRITATHGERIVLNITELDVFKGDNCKYDYVEIRDGYWHKSPLLGRFCGSTRLPDPVMSTGSRMLVTFQSSPRQIGYKGFSASYEALCGGDLNVDSGHLESPNFPDDYQPNKECTWKITVPSDYQVALKFQSFEIENHDNCVYDFLEIRDGHDPTSPLIGVYCGYNIPEDIKSSSNKMWIKFVSDNSVQKAGFSAIFMNEFDECASLDHGCEHSCVNTLGGYECQCRIGFELHSDGKRCEDACGGLIDSPNGTIISPSFPDLYPSNKHCIWEIFAPPQYRITLNFTHFDLEGNNQDCEYDHVEVRSKLSENELRKHGVFCGTHLPPVVTSEGNVLRIEFASDNSVQKTGFAAVYFTDKDECAVNNGGCQQECRNTIGSYVCACHNGFTLHENGHDCKEGGCKHEIRAPYGEILSPNYPHPYPARKECVWHFTTTPGHRIKLVFHEFEIESHHECAYDHVVLYDGDSSDDQTLGRFCGLKAPHPIVASSNQLYLVFKSDSSVQRRGFQATHATVCGGHLQAANGVKHFYSHAKYGDHNYENKEDCDWVIEAPPGKNVHLTFLTFELEDEHECGYDSIEVYQGFDDSGPTNGRYCGNRVPPEIVSTNEVLLVRFKSDDTINSKGFSAAYVAIDENENEDLPKSQRSVRYN</sequence>
<dbReference type="InterPro" id="IPR015446">
    <property type="entry name" value="BMP_1/tolloid-like"/>
</dbReference>
<dbReference type="STRING" id="35525.A0A0P6HCB0"/>
<evidence type="ECO:0000256" key="14">
    <source>
        <dbReference type="ARBA" id="ARBA00023180"/>
    </source>
</evidence>
<dbReference type="Gene3D" id="2.10.25.10">
    <property type="entry name" value="Laminin"/>
    <property type="match status" value="2"/>
</dbReference>
<dbReference type="Proteomes" id="UP000076858">
    <property type="component" value="Unassembled WGS sequence"/>
</dbReference>
<dbReference type="SUPFAM" id="SSF57196">
    <property type="entry name" value="EGF/Laminin"/>
    <property type="match status" value="2"/>
</dbReference>
<feature type="domain" description="CUB" evidence="21">
    <location>
        <begin position="578"/>
        <end position="690"/>
    </location>
</feature>
<dbReference type="PRINTS" id="PR00480">
    <property type="entry name" value="ASTACIN"/>
</dbReference>
<evidence type="ECO:0000259" key="22">
    <source>
        <dbReference type="PROSITE" id="PS50026"/>
    </source>
</evidence>
<dbReference type="SUPFAM" id="SSF49854">
    <property type="entry name" value="Spermadhesin, CUB domain"/>
    <property type="match status" value="5"/>
</dbReference>
<keyword evidence="2" id="KW-0217">Developmental protein</keyword>
<feature type="domain" description="Peptidase M12A" evidence="23">
    <location>
        <begin position="258"/>
        <end position="459"/>
    </location>
</feature>
<dbReference type="PANTHER" id="PTHR24251">
    <property type="entry name" value="OVOCHYMASE-RELATED"/>
    <property type="match status" value="1"/>
</dbReference>
<dbReference type="SMART" id="SM00235">
    <property type="entry name" value="ZnMc"/>
    <property type="match status" value="1"/>
</dbReference>
<dbReference type="Pfam" id="PF14670">
    <property type="entry name" value="FXa_inhibition"/>
    <property type="match status" value="1"/>
</dbReference>
<feature type="domain" description="EGF-like" evidence="22">
    <location>
        <begin position="690"/>
        <end position="730"/>
    </location>
</feature>
<dbReference type="PROSITE" id="PS01187">
    <property type="entry name" value="EGF_CA"/>
    <property type="match status" value="2"/>
</dbReference>
<evidence type="ECO:0000256" key="4">
    <source>
        <dbReference type="ARBA" id="ARBA00022536"/>
    </source>
</evidence>
<dbReference type="PROSITE" id="PS01186">
    <property type="entry name" value="EGF_2"/>
    <property type="match status" value="2"/>
</dbReference>
<evidence type="ECO:0000256" key="13">
    <source>
        <dbReference type="ARBA" id="ARBA00023157"/>
    </source>
</evidence>
<name>A0A0P6HCB0_9CRUS</name>
<dbReference type="PANTHER" id="PTHR24251:SF43">
    <property type="entry name" value="TOLLOID-LIKE PROTEIN 2"/>
    <property type="match status" value="1"/>
</dbReference>
<feature type="domain" description="EGF-like" evidence="22">
    <location>
        <begin position="847"/>
        <end position="887"/>
    </location>
</feature>
<keyword evidence="12" id="KW-0865">Zymogen</keyword>
<feature type="binding site" evidence="16 18">
    <location>
        <position position="361"/>
    </location>
    <ligand>
        <name>Zn(2+)</name>
        <dbReference type="ChEBI" id="CHEBI:29105"/>
        <note>catalytic</note>
    </ligand>
</feature>
<evidence type="ECO:0000256" key="1">
    <source>
        <dbReference type="ARBA" id="ARBA00004613"/>
    </source>
</evidence>
<evidence type="ECO:0000256" key="2">
    <source>
        <dbReference type="ARBA" id="ARBA00022473"/>
    </source>
</evidence>
<dbReference type="GO" id="GO:0032927">
    <property type="term" value="P:positive regulation of activin receptor signaling pathway"/>
    <property type="evidence" value="ECO:0007669"/>
    <property type="project" value="UniProtKB-ARBA"/>
</dbReference>
<dbReference type="FunFam" id="2.10.25.10:FF:000240">
    <property type="entry name" value="Vitamin K-dependent protein S"/>
    <property type="match status" value="2"/>
</dbReference>
<organism evidence="24">
    <name type="scientific">Daphnia magna</name>
    <dbReference type="NCBI Taxonomy" id="35525"/>
    <lineage>
        <taxon>Eukaryota</taxon>
        <taxon>Metazoa</taxon>
        <taxon>Ecdysozoa</taxon>
        <taxon>Arthropoda</taxon>
        <taxon>Crustacea</taxon>
        <taxon>Branchiopoda</taxon>
        <taxon>Diplostraca</taxon>
        <taxon>Cladocera</taxon>
        <taxon>Anomopoda</taxon>
        <taxon>Daphniidae</taxon>
        <taxon>Daphnia</taxon>
    </lineage>
</organism>
<dbReference type="InterPro" id="IPR000152">
    <property type="entry name" value="EGF-type_Asp/Asn_hydroxyl_site"/>
</dbReference>
<feature type="binding site" evidence="16 18">
    <location>
        <position position="355"/>
    </location>
    <ligand>
        <name>Zn(2+)</name>
        <dbReference type="ChEBI" id="CHEBI:29105"/>
        <note>catalytic</note>
    </ligand>
</feature>
<dbReference type="GO" id="GO:0030513">
    <property type="term" value="P:positive regulation of BMP signaling pathway"/>
    <property type="evidence" value="ECO:0007669"/>
    <property type="project" value="UniProtKB-ARBA"/>
</dbReference>
<dbReference type="InterPro" id="IPR006026">
    <property type="entry name" value="Peptidase_Metallo"/>
</dbReference>
<evidence type="ECO:0000256" key="19">
    <source>
        <dbReference type="RuleBase" id="RU361183"/>
    </source>
</evidence>
<evidence type="ECO:0000256" key="16">
    <source>
        <dbReference type="PIRSR" id="PIRSR001199-2"/>
    </source>
</evidence>
<feature type="compositionally biased region" description="Acidic residues" evidence="20">
    <location>
        <begin position="182"/>
        <end position="191"/>
    </location>
</feature>
<evidence type="ECO:0000256" key="7">
    <source>
        <dbReference type="ARBA" id="ARBA00022729"/>
    </source>
</evidence>
<dbReference type="InterPro" id="IPR049883">
    <property type="entry name" value="NOTCH1_EGF-like"/>
</dbReference>
<evidence type="ECO:0000256" key="11">
    <source>
        <dbReference type="ARBA" id="ARBA00023049"/>
    </source>
</evidence>
<feature type="region of interest" description="Disordered" evidence="20">
    <location>
        <begin position="132"/>
        <end position="241"/>
    </location>
</feature>
<proteinExistence type="predicted"/>
<evidence type="ECO:0000256" key="15">
    <source>
        <dbReference type="PIRSR" id="PIRSR001199-1"/>
    </source>
</evidence>
<dbReference type="OrthoDB" id="431034at2759"/>
<dbReference type="CDD" id="cd00054">
    <property type="entry name" value="EGF_CA"/>
    <property type="match status" value="2"/>
</dbReference>
<dbReference type="GO" id="GO:0005509">
    <property type="term" value="F:calcium ion binding"/>
    <property type="evidence" value="ECO:0007669"/>
    <property type="project" value="InterPro"/>
</dbReference>
<keyword evidence="9 18" id="KW-0378">Hydrolase</keyword>
<evidence type="ECO:0000256" key="8">
    <source>
        <dbReference type="ARBA" id="ARBA00022737"/>
    </source>
</evidence>
<dbReference type="PROSITE" id="PS01180">
    <property type="entry name" value="CUB"/>
    <property type="match status" value="5"/>
</dbReference>
<feature type="compositionally biased region" description="Basic residues" evidence="20">
    <location>
        <begin position="231"/>
        <end position="241"/>
    </location>
</feature>
<dbReference type="FunFam" id="2.60.120.290:FF:000004">
    <property type="entry name" value="Metalloendopeptidase"/>
    <property type="match status" value="1"/>
</dbReference>
<reference evidence="24" key="1">
    <citation type="submission" date="2015-10" db="EMBL/GenBank/DDBJ databases">
        <title>EvidentialGene: Evidence-directed Construction of Complete mRNA Transcriptomes without Genomes.</title>
        <authorList>
            <person name="Gilbert D.G."/>
        </authorList>
    </citation>
    <scope>NUCLEOTIDE SEQUENCE</scope>
</reference>
<dbReference type="PIRSF" id="PIRSF001199">
    <property type="entry name" value="BMP_1/tolloid-like"/>
    <property type="match status" value="1"/>
</dbReference>
<gene>
    <name evidence="25" type="ORF">APZ42_015016</name>
</gene>
<feature type="active site" evidence="15 18">
    <location>
        <position position="352"/>
    </location>
</feature>
<keyword evidence="7" id="KW-0732">Signal</keyword>
<evidence type="ECO:0000256" key="10">
    <source>
        <dbReference type="ARBA" id="ARBA00022833"/>
    </source>
</evidence>
<evidence type="ECO:0000256" key="3">
    <source>
        <dbReference type="ARBA" id="ARBA00022525"/>
    </source>
</evidence>
<keyword evidence="11 18" id="KW-0482">Metalloprotease</keyword>
<dbReference type="PROSITE" id="PS50026">
    <property type="entry name" value="EGF_3"/>
    <property type="match status" value="2"/>
</dbReference>
<dbReference type="AlphaFoldDB" id="A0A0P6HCB0"/>
<dbReference type="GO" id="GO:0005576">
    <property type="term" value="C:extracellular region"/>
    <property type="evidence" value="ECO:0007669"/>
    <property type="project" value="UniProtKB-SubCell"/>
</dbReference>
<feature type="binding site" evidence="16 18">
    <location>
        <position position="351"/>
    </location>
    <ligand>
        <name>Zn(2+)</name>
        <dbReference type="ChEBI" id="CHEBI:29105"/>
        <note>catalytic</note>
    </ligand>
</feature>
<dbReference type="InterPro" id="IPR001506">
    <property type="entry name" value="Peptidase_M12A"/>
</dbReference>
<keyword evidence="6 16" id="KW-0479">Metal-binding</keyword>
<feature type="domain" description="CUB" evidence="21">
    <location>
        <begin position="891"/>
        <end position="1003"/>
    </location>
</feature>
<keyword evidence="8" id="KW-0677">Repeat</keyword>
<comment type="cofactor">
    <cofactor evidence="18 19">
        <name>Zn(2+)</name>
        <dbReference type="ChEBI" id="CHEBI:29105"/>
    </cofactor>
    <text evidence="18 19">Binds 1 zinc ion per subunit.</text>
</comment>
<dbReference type="GO" id="GO:0048731">
    <property type="term" value="P:system development"/>
    <property type="evidence" value="ECO:0007669"/>
    <property type="project" value="UniProtKB-ARBA"/>
</dbReference>
<keyword evidence="4 17" id="KW-0245">EGF-like domain</keyword>
<evidence type="ECO:0000313" key="24">
    <source>
        <dbReference type="EMBL" id="JAN63886.1"/>
    </source>
</evidence>